<evidence type="ECO:0000313" key="1">
    <source>
        <dbReference type="Ensembl" id="ENSMSIP00000035708.1"/>
    </source>
</evidence>
<keyword evidence="2" id="KW-1185">Reference proteome</keyword>
<reference evidence="1" key="2">
    <citation type="submission" date="2025-09" db="UniProtKB">
        <authorList>
            <consortium name="Ensembl"/>
        </authorList>
    </citation>
    <scope>IDENTIFICATION</scope>
</reference>
<name>A0A8C6N4X5_MUSSI</name>
<accession>A0A8C6N4X5</accession>
<protein>
    <submittedName>
        <fullName evidence="1">Uncharacterized protein</fullName>
    </submittedName>
</protein>
<evidence type="ECO:0000313" key="2">
    <source>
        <dbReference type="Proteomes" id="UP000694415"/>
    </source>
</evidence>
<proteinExistence type="predicted"/>
<dbReference type="Ensembl" id="ENSMSIT00000044973.1">
    <property type="protein sequence ID" value="ENSMSIP00000035708.1"/>
    <property type="gene ID" value="ENSMSIG00000029713.1"/>
</dbReference>
<organism evidence="1 2">
    <name type="scientific">Mus spicilegus</name>
    <name type="common">Mound-building mouse</name>
    <dbReference type="NCBI Taxonomy" id="10103"/>
    <lineage>
        <taxon>Eukaryota</taxon>
        <taxon>Metazoa</taxon>
        <taxon>Chordata</taxon>
        <taxon>Craniata</taxon>
        <taxon>Vertebrata</taxon>
        <taxon>Euteleostomi</taxon>
        <taxon>Mammalia</taxon>
        <taxon>Eutheria</taxon>
        <taxon>Euarchontoglires</taxon>
        <taxon>Glires</taxon>
        <taxon>Rodentia</taxon>
        <taxon>Myomorpha</taxon>
        <taxon>Muroidea</taxon>
        <taxon>Muridae</taxon>
        <taxon>Murinae</taxon>
        <taxon>Mus</taxon>
        <taxon>Mus</taxon>
    </lineage>
</organism>
<dbReference type="Proteomes" id="UP000694415">
    <property type="component" value="Unplaced"/>
</dbReference>
<sequence length="110" mass="11818">MVLDWLPSRSAALLVGNGASEGSAPSFFNCYTVASGAFNLQVATLGKKAMEFVHMTENSSCWVQSFCLKAYARPTKLESTDSDYYHDFPIPSCPGTLADPDNSGSLTLVL</sequence>
<dbReference type="AlphaFoldDB" id="A0A8C6N4X5"/>
<reference evidence="1" key="1">
    <citation type="submission" date="2025-08" db="UniProtKB">
        <authorList>
            <consortium name="Ensembl"/>
        </authorList>
    </citation>
    <scope>IDENTIFICATION</scope>
</reference>